<name>A0A125SJI6_STAEP</name>
<dbReference type="AlphaFoldDB" id="A0A125SJI6"/>
<accession>A0A125SJI6</accession>
<reference evidence="1" key="1">
    <citation type="submission" date="2015-09" db="EMBL/GenBank/DDBJ databases">
        <title>Novel composite staphylococcal cassette chromosome mec identified in livestock-associated methicillin-resistant Staphylococcus epidermidis strain isolated from bovine milk in Northwest China.</title>
        <authorList>
            <person name="Wu Z."/>
            <person name="Xue H."/>
            <person name="Zhao X."/>
        </authorList>
    </citation>
    <scope>NUCLEOTIDE SEQUENCE</scope>
    <source>
        <strain evidence="1">NW32</strain>
    </source>
</reference>
<dbReference type="RefSeq" id="WP_237630616.1">
    <property type="nucleotide sequence ID" value="NZ_LJIF01000023.1"/>
</dbReference>
<proteinExistence type="predicted"/>
<evidence type="ECO:0000313" key="1">
    <source>
        <dbReference type="EMBL" id="AME30203.1"/>
    </source>
</evidence>
<dbReference type="EMBL" id="KT726221">
    <property type="protein sequence ID" value="AME30203.1"/>
    <property type="molecule type" value="Genomic_DNA"/>
</dbReference>
<organism evidence="1">
    <name type="scientific">Staphylococcus epidermidis</name>
    <dbReference type="NCBI Taxonomy" id="1282"/>
    <lineage>
        <taxon>Bacteria</taxon>
        <taxon>Bacillati</taxon>
        <taxon>Bacillota</taxon>
        <taxon>Bacilli</taxon>
        <taxon>Bacillales</taxon>
        <taxon>Staphylococcaceae</taxon>
        <taxon>Staphylococcus</taxon>
    </lineage>
</organism>
<sequence length="55" mass="6621">MIEWFEKEAGDGFMLMAPTYPESFEKIFLLSDSNFSRTWYFRSDYESHLLKIICV</sequence>
<protein>
    <submittedName>
        <fullName evidence="1">Uncharacterized protein</fullName>
    </submittedName>
</protein>